<keyword evidence="2" id="KW-1185">Reference proteome</keyword>
<evidence type="ECO:0000313" key="1">
    <source>
        <dbReference type="EMBL" id="GAA4406438.1"/>
    </source>
</evidence>
<sequence>MRQLLIVFLVLLTGPSLVMAGGPWIRSYRKGFVQVGYSGLYYNSVFGPSGSELPVYRNISDVTLQLYAEYGIAKGWEIRGVLPYKLLRTGTSTNLSANPTPAGTLTGIGNIGLGVKRAILEGSARLSIGVDALANTVSNNDRLGLRTGYEGWTVMPYVSLGSGGTRTYYYAEAGYGFMTQNYSNFLKLNGELGYRIHPRLWVAGTLDFRLPAENGPFFNTEAYQFTGAYLNNQMFLGTGIKAAYDIIPDRVGLTASVIGALAGENVPFSRSYNAGIFIKW</sequence>
<dbReference type="Proteomes" id="UP001500936">
    <property type="component" value="Unassembled WGS sequence"/>
</dbReference>
<dbReference type="RefSeq" id="WP_345267723.1">
    <property type="nucleotide sequence ID" value="NZ_BAABHB010000004.1"/>
</dbReference>
<reference evidence="2" key="1">
    <citation type="journal article" date="2019" name="Int. J. Syst. Evol. Microbiol.">
        <title>The Global Catalogue of Microorganisms (GCM) 10K type strain sequencing project: providing services to taxonomists for standard genome sequencing and annotation.</title>
        <authorList>
            <consortium name="The Broad Institute Genomics Platform"/>
            <consortium name="The Broad Institute Genome Sequencing Center for Infectious Disease"/>
            <person name="Wu L."/>
            <person name="Ma J."/>
        </authorList>
    </citation>
    <scope>NUCLEOTIDE SEQUENCE [LARGE SCALE GENOMIC DNA]</scope>
    <source>
        <strain evidence="2">JCM 17925</strain>
    </source>
</reference>
<evidence type="ECO:0008006" key="3">
    <source>
        <dbReference type="Google" id="ProtNLM"/>
    </source>
</evidence>
<accession>A0ABP8KH11</accession>
<protein>
    <recommendedName>
        <fullName evidence="3">MetA-pathway of phenol degradation</fullName>
    </recommendedName>
</protein>
<organism evidence="1 2">
    <name type="scientific">Nibrella viscosa</name>
    <dbReference type="NCBI Taxonomy" id="1084524"/>
    <lineage>
        <taxon>Bacteria</taxon>
        <taxon>Pseudomonadati</taxon>
        <taxon>Bacteroidota</taxon>
        <taxon>Cytophagia</taxon>
        <taxon>Cytophagales</taxon>
        <taxon>Spirosomataceae</taxon>
        <taxon>Nibrella</taxon>
    </lineage>
</organism>
<dbReference type="EMBL" id="BAABHB010000004">
    <property type="protein sequence ID" value="GAA4406438.1"/>
    <property type="molecule type" value="Genomic_DNA"/>
</dbReference>
<proteinExistence type="predicted"/>
<name>A0ABP8KH11_9BACT</name>
<gene>
    <name evidence="1" type="ORF">GCM10023187_25880</name>
</gene>
<comment type="caution">
    <text evidence="1">The sequence shown here is derived from an EMBL/GenBank/DDBJ whole genome shotgun (WGS) entry which is preliminary data.</text>
</comment>
<evidence type="ECO:0000313" key="2">
    <source>
        <dbReference type="Proteomes" id="UP001500936"/>
    </source>
</evidence>